<dbReference type="RefSeq" id="WP_289824833.1">
    <property type="nucleotide sequence ID" value="NZ_JAUEIE010000003.1"/>
</dbReference>
<dbReference type="EMBL" id="JAUEIF010000003">
    <property type="protein sequence ID" value="MDN0024794.1"/>
    <property type="molecule type" value="Genomic_DNA"/>
</dbReference>
<keyword evidence="4" id="KW-1185">Reference proteome</keyword>
<protein>
    <submittedName>
        <fullName evidence="3">Uncharacterized protein</fullName>
    </submittedName>
</protein>
<sequence>MKKLFISASCAVLCSGFAFSIYQAANDYGMKENKLHSAIVAQSGSSSGGETDGDVVYYNKVINSISNTDRKNSEASGSITIKSLGGTNSLTVTGLKRNTIYYVSYTDTYCMARKKELCHHSSEKMVVESVVEEDSETNHVGK</sequence>
<feature type="chain" id="PRO_5043555074" evidence="1">
    <location>
        <begin position="25"/>
        <end position="142"/>
    </location>
</feature>
<name>A0AAW7JHV2_9BACT</name>
<organism evidence="3 5">
    <name type="scientific">Leyella lascolaii</name>
    <dbReference type="NCBI Taxonomy" id="1776379"/>
    <lineage>
        <taxon>Bacteria</taxon>
        <taxon>Pseudomonadati</taxon>
        <taxon>Bacteroidota</taxon>
        <taxon>Bacteroidia</taxon>
        <taxon>Bacteroidales</taxon>
        <taxon>Prevotellaceae</taxon>
        <taxon>Leyella</taxon>
    </lineage>
</organism>
<evidence type="ECO:0000256" key="1">
    <source>
        <dbReference type="SAM" id="SignalP"/>
    </source>
</evidence>
<reference evidence="3" key="1">
    <citation type="submission" date="2023-06" db="EMBL/GenBank/DDBJ databases">
        <authorList>
            <person name="Zeman M."/>
            <person name="Kubasova T."/>
            <person name="Jahodarova E."/>
            <person name="Nykrynova M."/>
            <person name="Rychlik I."/>
        </authorList>
    </citation>
    <scope>NUCLEOTIDE SEQUENCE</scope>
    <source>
        <strain evidence="3">ET15</strain>
        <strain evidence="2">ET37</strain>
    </source>
</reference>
<feature type="signal peptide" evidence="1">
    <location>
        <begin position="1"/>
        <end position="24"/>
    </location>
</feature>
<comment type="caution">
    <text evidence="3">The sequence shown here is derived from an EMBL/GenBank/DDBJ whole genome shotgun (WGS) entry which is preliminary data.</text>
</comment>
<evidence type="ECO:0000313" key="4">
    <source>
        <dbReference type="Proteomes" id="UP001167831"/>
    </source>
</evidence>
<dbReference type="Proteomes" id="UP001168478">
    <property type="component" value="Unassembled WGS sequence"/>
</dbReference>
<dbReference type="EMBL" id="JAUEIE010000003">
    <property type="protein sequence ID" value="MDN0022195.1"/>
    <property type="molecule type" value="Genomic_DNA"/>
</dbReference>
<evidence type="ECO:0000313" key="2">
    <source>
        <dbReference type="EMBL" id="MDN0022195.1"/>
    </source>
</evidence>
<gene>
    <name evidence="2" type="ORF">QVN81_04030</name>
    <name evidence="3" type="ORF">QVN84_04565</name>
</gene>
<evidence type="ECO:0000313" key="3">
    <source>
        <dbReference type="EMBL" id="MDN0024794.1"/>
    </source>
</evidence>
<dbReference type="Proteomes" id="UP001167831">
    <property type="component" value="Unassembled WGS sequence"/>
</dbReference>
<dbReference type="AlphaFoldDB" id="A0AAW7JHV2"/>
<proteinExistence type="predicted"/>
<keyword evidence="1" id="KW-0732">Signal</keyword>
<accession>A0AAW7JHV2</accession>
<reference evidence="3" key="2">
    <citation type="submission" date="2023-08" db="EMBL/GenBank/DDBJ databases">
        <title>Identification and characterization of horizontal gene transfer across gut microbiota members of farm animals based on homology search.</title>
        <authorList>
            <person name="Schwarzerova J."/>
            <person name="Nykrynova M."/>
            <person name="Jureckova K."/>
            <person name="Cejkova D."/>
            <person name="Rychlik I."/>
        </authorList>
    </citation>
    <scope>NUCLEOTIDE SEQUENCE</scope>
    <source>
        <strain evidence="3">ET15</strain>
        <strain evidence="2">ET37</strain>
    </source>
</reference>
<evidence type="ECO:0000313" key="5">
    <source>
        <dbReference type="Proteomes" id="UP001168478"/>
    </source>
</evidence>